<sequence>MDNSGIYIHVPFCIRKCLYCGFFSVPLNNELMSKYCSALKKELQFRADSAQGYTFTSLYLGGGTPSLLPFKELTNIINLCMNLYHFDNQAEITIEANPSSLSDMKIQQLAELPINRISLGIQSCDDNILKAIGRPHCTHDSYHIYEQLRKTGFKNISIDAIFALPGQTMNQWKDSLQKILSLRPEHISLYCFTYDPGSEMYHRYKKGELPEPDELKESEMYKIAIETVRNGGYIHYEISNFALQGLESRHNMIYWKNKPYWGFGPSAFSFVDGYRFSAPASIMEYIKKCDANIDELYHDREKLEEERSLHETAALNMRLLKEGIYIPELENRYPGLSPYQILRDALGILLEEEMIQKIDNQRFCLTDKGILFADYVSSQLI</sequence>
<dbReference type="InterPro" id="IPR058240">
    <property type="entry name" value="rSAM_sf"/>
</dbReference>
<evidence type="ECO:0000256" key="6">
    <source>
        <dbReference type="ARBA" id="ARBA00022723"/>
    </source>
</evidence>
<evidence type="ECO:0000259" key="12">
    <source>
        <dbReference type="PROSITE" id="PS51918"/>
    </source>
</evidence>
<dbReference type="NCBIfam" id="TIGR00539">
    <property type="entry name" value="hemN_rel"/>
    <property type="match status" value="1"/>
</dbReference>
<protein>
    <recommendedName>
        <fullName evidence="3 10">Heme chaperone HemW</fullName>
    </recommendedName>
</protein>
<comment type="caution">
    <text evidence="13">The sequence shown here is derived from an EMBL/GenBank/DDBJ whole genome shotgun (WGS) entry which is preliminary data.</text>
</comment>
<evidence type="ECO:0000313" key="14">
    <source>
        <dbReference type="Proteomes" id="UP000266426"/>
    </source>
</evidence>
<dbReference type="EMBL" id="QZJZ01000097">
    <property type="protein sequence ID" value="RJP56304.1"/>
    <property type="molecule type" value="Genomic_DNA"/>
</dbReference>
<dbReference type="InterPro" id="IPR006638">
    <property type="entry name" value="Elp3/MiaA/NifB-like_rSAM"/>
</dbReference>
<dbReference type="Pfam" id="PF04055">
    <property type="entry name" value="Radical_SAM"/>
    <property type="match status" value="1"/>
</dbReference>
<dbReference type="SFLD" id="SFLDG01065">
    <property type="entry name" value="anaerobic_coproporphyrinogen-I"/>
    <property type="match status" value="1"/>
</dbReference>
<dbReference type="PANTHER" id="PTHR13932:SF5">
    <property type="entry name" value="RADICAL S-ADENOSYL METHIONINE DOMAIN-CONTAINING PROTEIN 1, MITOCHONDRIAL"/>
    <property type="match status" value="1"/>
</dbReference>
<dbReference type="InterPro" id="IPR007197">
    <property type="entry name" value="rSAM"/>
</dbReference>
<keyword evidence="5 10" id="KW-0949">S-adenosyl-L-methionine</keyword>
<dbReference type="SUPFAM" id="SSF102114">
    <property type="entry name" value="Radical SAM enzymes"/>
    <property type="match status" value="1"/>
</dbReference>
<dbReference type="GO" id="GO:0004109">
    <property type="term" value="F:coproporphyrinogen oxidase activity"/>
    <property type="evidence" value="ECO:0007669"/>
    <property type="project" value="InterPro"/>
</dbReference>
<comment type="function">
    <text evidence="10">Probably acts as a heme chaperone, transferring heme to an unknown acceptor. Binds one molecule of heme per monomer, possibly covalently. Binds 1 [4Fe-4S] cluster. The cluster is coordinated with 3 cysteines and an exchangeable S-adenosyl-L-methionine.</text>
</comment>
<dbReference type="InterPro" id="IPR004559">
    <property type="entry name" value="HemW-like"/>
</dbReference>
<feature type="coiled-coil region" evidence="11">
    <location>
        <begin position="286"/>
        <end position="313"/>
    </location>
</feature>
<evidence type="ECO:0000256" key="2">
    <source>
        <dbReference type="ARBA" id="ARBA00006100"/>
    </source>
</evidence>
<dbReference type="GO" id="GO:0046872">
    <property type="term" value="F:metal ion binding"/>
    <property type="evidence" value="ECO:0007669"/>
    <property type="project" value="UniProtKB-UniRule"/>
</dbReference>
<dbReference type="SFLD" id="SFLDS00029">
    <property type="entry name" value="Radical_SAM"/>
    <property type="match status" value="1"/>
</dbReference>
<dbReference type="PROSITE" id="PS51918">
    <property type="entry name" value="RADICAL_SAM"/>
    <property type="match status" value="1"/>
</dbReference>
<reference evidence="13 14" key="1">
    <citation type="journal article" date="2017" name="ISME J.">
        <title>Energy and carbon metabolisms in a deep terrestrial subsurface fluid microbial community.</title>
        <authorList>
            <person name="Momper L."/>
            <person name="Jungbluth S.P."/>
            <person name="Lee M.D."/>
            <person name="Amend J.P."/>
        </authorList>
    </citation>
    <scope>NUCLEOTIDE SEQUENCE [LARGE SCALE GENOMIC DNA]</scope>
    <source>
        <strain evidence="13">SURF_26</strain>
    </source>
</reference>
<dbReference type="Proteomes" id="UP000266426">
    <property type="component" value="Unassembled WGS sequence"/>
</dbReference>
<comment type="subcellular location">
    <subcellularLocation>
        <location evidence="10">Cytoplasm</location>
    </subcellularLocation>
</comment>
<evidence type="ECO:0000256" key="11">
    <source>
        <dbReference type="SAM" id="Coils"/>
    </source>
</evidence>
<evidence type="ECO:0000256" key="5">
    <source>
        <dbReference type="ARBA" id="ARBA00022691"/>
    </source>
</evidence>
<evidence type="ECO:0000256" key="4">
    <source>
        <dbReference type="ARBA" id="ARBA00022617"/>
    </source>
</evidence>
<keyword evidence="8 10" id="KW-0411">Iron-sulfur</keyword>
<feature type="domain" description="Radical SAM core" evidence="12">
    <location>
        <begin position="1"/>
        <end position="234"/>
    </location>
</feature>
<dbReference type="SFLD" id="SFLDF00562">
    <property type="entry name" value="HemN-like__clustered_with_heat"/>
    <property type="match status" value="1"/>
</dbReference>
<evidence type="ECO:0000256" key="3">
    <source>
        <dbReference type="ARBA" id="ARBA00017228"/>
    </source>
</evidence>
<evidence type="ECO:0000313" key="13">
    <source>
        <dbReference type="EMBL" id="RJP56304.1"/>
    </source>
</evidence>
<dbReference type="SMART" id="SM00729">
    <property type="entry name" value="Elp3"/>
    <property type="match status" value="1"/>
</dbReference>
<dbReference type="GO" id="GO:0005737">
    <property type="term" value="C:cytoplasm"/>
    <property type="evidence" value="ECO:0007669"/>
    <property type="project" value="UniProtKB-SubCell"/>
</dbReference>
<evidence type="ECO:0000256" key="7">
    <source>
        <dbReference type="ARBA" id="ARBA00023004"/>
    </source>
</evidence>
<evidence type="ECO:0000256" key="1">
    <source>
        <dbReference type="ARBA" id="ARBA00001966"/>
    </source>
</evidence>
<keyword evidence="7 10" id="KW-0408">Iron</keyword>
<keyword evidence="6 10" id="KW-0479">Metal-binding</keyword>
<name>A0A3A4QQZ3_9BACT</name>
<proteinExistence type="inferred from homology"/>
<gene>
    <name evidence="13" type="primary">hemW</name>
    <name evidence="13" type="ORF">C4541_12610</name>
</gene>
<evidence type="ECO:0000256" key="9">
    <source>
        <dbReference type="ARBA" id="ARBA00023186"/>
    </source>
</evidence>
<organism evidence="13 14">
    <name type="scientific">Candidatus Auribacter fodinae</name>
    <dbReference type="NCBI Taxonomy" id="2093366"/>
    <lineage>
        <taxon>Bacteria</taxon>
        <taxon>Pseudomonadati</taxon>
        <taxon>Candidatus Auribacterota</taxon>
        <taxon>Candidatus Auribacteria</taxon>
        <taxon>Candidatus Auribacterales</taxon>
        <taxon>Candidatus Auribacteraceae</taxon>
        <taxon>Candidatus Auribacter</taxon>
    </lineage>
</organism>
<dbReference type="PANTHER" id="PTHR13932">
    <property type="entry name" value="COPROPORPHYRINIGEN III OXIDASE"/>
    <property type="match status" value="1"/>
</dbReference>
<evidence type="ECO:0000256" key="10">
    <source>
        <dbReference type="RuleBase" id="RU364116"/>
    </source>
</evidence>
<dbReference type="Gene3D" id="3.20.20.70">
    <property type="entry name" value="Aldolase class I"/>
    <property type="match status" value="1"/>
</dbReference>
<keyword evidence="10" id="KW-0004">4Fe-4S</keyword>
<dbReference type="InterPro" id="IPR034505">
    <property type="entry name" value="Coproporphyrinogen-III_oxidase"/>
</dbReference>
<dbReference type="InterPro" id="IPR013785">
    <property type="entry name" value="Aldolase_TIM"/>
</dbReference>
<keyword evidence="9 10" id="KW-0143">Chaperone</keyword>
<dbReference type="AlphaFoldDB" id="A0A3A4QQZ3"/>
<dbReference type="GO" id="GO:0006779">
    <property type="term" value="P:porphyrin-containing compound biosynthetic process"/>
    <property type="evidence" value="ECO:0007669"/>
    <property type="project" value="InterPro"/>
</dbReference>
<comment type="similarity">
    <text evidence="2">Belongs to the anaerobic coproporphyrinogen-III oxidase family. HemW subfamily.</text>
</comment>
<keyword evidence="10" id="KW-0963">Cytoplasm</keyword>
<dbReference type="CDD" id="cd01335">
    <property type="entry name" value="Radical_SAM"/>
    <property type="match status" value="1"/>
</dbReference>
<accession>A0A3A4QQZ3</accession>
<comment type="cofactor">
    <cofactor evidence="1">
        <name>[4Fe-4S] cluster</name>
        <dbReference type="ChEBI" id="CHEBI:49883"/>
    </cofactor>
</comment>
<dbReference type="GO" id="GO:0051539">
    <property type="term" value="F:4 iron, 4 sulfur cluster binding"/>
    <property type="evidence" value="ECO:0007669"/>
    <property type="project" value="UniProtKB-UniRule"/>
</dbReference>
<evidence type="ECO:0000256" key="8">
    <source>
        <dbReference type="ARBA" id="ARBA00023014"/>
    </source>
</evidence>
<keyword evidence="4 10" id="KW-0349">Heme</keyword>
<keyword evidence="11" id="KW-0175">Coiled coil</keyword>